<dbReference type="GO" id="GO:0004497">
    <property type="term" value="F:monooxygenase activity"/>
    <property type="evidence" value="ECO:0007669"/>
    <property type="project" value="UniProtKB-KW"/>
</dbReference>
<evidence type="ECO:0000259" key="1">
    <source>
        <dbReference type="PROSITE" id="PS51725"/>
    </source>
</evidence>
<accession>A0A2S9JIV0</accession>
<keyword evidence="2" id="KW-0560">Oxidoreductase</keyword>
<sequence length="115" mass="13316">MIAVIFEVEPREGHEGDYFERAANLRPLLEKMDGFISVERFRSLANENRYLSLSFWRDEASVAAWRQTEEHRAAQSAGRAEIFAGYRLRIAAVMRDYGLRARDEAPSDARVYHHA</sequence>
<gene>
    <name evidence="2" type="ORF">C5750_10715</name>
</gene>
<dbReference type="SUPFAM" id="SSF54909">
    <property type="entry name" value="Dimeric alpha+beta barrel"/>
    <property type="match status" value="1"/>
</dbReference>
<dbReference type="PANTHER" id="PTHR37811:SF2">
    <property type="entry name" value="ABM DOMAIN-CONTAINING PROTEIN"/>
    <property type="match status" value="1"/>
</dbReference>
<feature type="domain" description="ABM" evidence="1">
    <location>
        <begin position="2"/>
        <end position="90"/>
    </location>
</feature>
<proteinExistence type="predicted"/>
<dbReference type="InterPro" id="IPR007138">
    <property type="entry name" value="ABM_dom"/>
</dbReference>
<dbReference type="Proteomes" id="UP000238563">
    <property type="component" value="Unassembled WGS sequence"/>
</dbReference>
<dbReference type="InterPro" id="IPR052936">
    <property type="entry name" value="Jasmonate_Hydroxylase-like"/>
</dbReference>
<comment type="caution">
    <text evidence="2">The sequence shown here is derived from an EMBL/GenBank/DDBJ whole genome shotgun (WGS) entry which is preliminary data.</text>
</comment>
<dbReference type="Gene3D" id="3.30.70.100">
    <property type="match status" value="1"/>
</dbReference>
<protein>
    <submittedName>
        <fullName evidence="2">Antibiotic biosynthesis monooxygenase</fullName>
    </submittedName>
</protein>
<evidence type="ECO:0000313" key="3">
    <source>
        <dbReference type="Proteomes" id="UP000238563"/>
    </source>
</evidence>
<dbReference type="InterPro" id="IPR011008">
    <property type="entry name" value="Dimeric_a/b-barrel"/>
</dbReference>
<name>A0A2S9JIV0_9HYPH</name>
<dbReference type="Pfam" id="PF03992">
    <property type="entry name" value="ABM"/>
    <property type="match status" value="1"/>
</dbReference>
<reference evidence="2 3" key="1">
    <citation type="submission" date="2018-02" db="EMBL/GenBank/DDBJ databases">
        <title>The draft genome of Phyllobacterium myrsinacearum DSM5892.</title>
        <authorList>
            <person name="Li L."/>
            <person name="Liu L."/>
            <person name="Zhang X."/>
            <person name="Wang T."/>
        </authorList>
    </citation>
    <scope>NUCLEOTIDE SEQUENCE [LARGE SCALE GENOMIC DNA]</scope>
    <source>
        <strain evidence="2 3">DSM 5892</strain>
    </source>
</reference>
<dbReference type="PROSITE" id="PS51725">
    <property type="entry name" value="ABM"/>
    <property type="match status" value="1"/>
</dbReference>
<dbReference type="AlphaFoldDB" id="A0A2S9JIV0"/>
<organism evidence="2 3">
    <name type="scientific">Phyllobacterium myrsinacearum</name>
    <dbReference type="NCBI Taxonomy" id="28101"/>
    <lineage>
        <taxon>Bacteria</taxon>
        <taxon>Pseudomonadati</taxon>
        <taxon>Pseudomonadota</taxon>
        <taxon>Alphaproteobacteria</taxon>
        <taxon>Hyphomicrobiales</taxon>
        <taxon>Phyllobacteriaceae</taxon>
        <taxon>Phyllobacterium</taxon>
    </lineage>
</organism>
<evidence type="ECO:0000313" key="2">
    <source>
        <dbReference type="EMBL" id="PRD52895.1"/>
    </source>
</evidence>
<keyword evidence="2" id="KW-0503">Monooxygenase</keyword>
<dbReference type="PANTHER" id="PTHR37811">
    <property type="entry name" value="BLL5343 PROTEIN"/>
    <property type="match status" value="1"/>
</dbReference>
<dbReference type="EMBL" id="PVBT01000003">
    <property type="protein sequence ID" value="PRD52895.1"/>
    <property type="molecule type" value="Genomic_DNA"/>
</dbReference>
<dbReference type="OrthoDB" id="9797060at2"/>
<keyword evidence="3" id="KW-1185">Reference proteome</keyword>
<dbReference type="RefSeq" id="WP_105733909.1">
    <property type="nucleotide sequence ID" value="NZ_PVBT01000003.1"/>
</dbReference>